<proteinExistence type="predicted"/>
<evidence type="ECO:0000256" key="1">
    <source>
        <dbReference type="SAM" id="MobiDB-lite"/>
    </source>
</evidence>
<dbReference type="EMBL" id="FZOD01000006">
    <property type="protein sequence ID" value="SNS26967.1"/>
    <property type="molecule type" value="Genomic_DNA"/>
</dbReference>
<keyword evidence="3" id="KW-1185">Reference proteome</keyword>
<dbReference type="AlphaFoldDB" id="A0A239D3V3"/>
<reference evidence="2 3" key="1">
    <citation type="submission" date="2017-06" db="EMBL/GenBank/DDBJ databases">
        <authorList>
            <person name="Kim H.J."/>
            <person name="Triplett B.A."/>
        </authorList>
    </citation>
    <scope>NUCLEOTIDE SEQUENCE [LARGE SCALE GENOMIC DNA]</scope>
    <source>
        <strain evidence="2 3">CGMCC 4.2132</strain>
    </source>
</reference>
<name>A0A239D3V3_9ACTN</name>
<sequence>MNPTPLQNAAARRAAAFLPASLGNAGLRKDPSSPVKGASGPSPSFGRVTDLRRWTRQAGLSLRWHDEQNAAIDACVRRRNAQARPKTGFAAGSPIRSWTGYPPKAA</sequence>
<accession>A0A239D3V3</accession>
<dbReference type="Proteomes" id="UP000198282">
    <property type="component" value="Unassembled WGS sequence"/>
</dbReference>
<evidence type="ECO:0000313" key="2">
    <source>
        <dbReference type="EMBL" id="SNS26967.1"/>
    </source>
</evidence>
<evidence type="ECO:0000313" key="3">
    <source>
        <dbReference type="Proteomes" id="UP000198282"/>
    </source>
</evidence>
<protein>
    <recommendedName>
        <fullName evidence="4">Transposase</fullName>
    </recommendedName>
</protein>
<evidence type="ECO:0008006" key="4">
    <source>
        <dbReference type="Google" id="ProtNLM"/>
    </source>
</evidence>
<feature type="region of interest" description="Disordered" evidence="1">
    <location>
        <begin position="23"/>
        <end position="47"/>
    </location>
</feature>
<feature type="region of interest" description="Disordered" evidence="1">
    <location>
        <begin position="82"/>
        <end position="106"/>
    </location>
</feature>
<gene>
    <name evidence="2" type="ORF">SAMN05216276_1006240</name>
</gene>
<organism evidence="2 3">
    <name type="scientific">Streptosporangium subroseum</name>
    <dbReference type="NCBI Taxonomy" id="106412"/>
    <lineage>
        <taxon>Bacteria</taxon>
        <taxon>Bacillati</taxon>
        <taxon>Actinomycetota</taxon>
        <taxon>Actinomycetes</taxon>
        <taxon>Streptosporangiales</taxon>
        <taxon>Streptosporangiaceae</taxon>
        <taxon>Streptosporangium</taxon>
    </lineage>
</organism>